<evidence type="ECO:0000313" key="2">
    <source>
        <dbReference type="EMBL" id="OIJ12809.1"/>
    </source>
</evidence>
<dbReference type="OrthoDB" id="9762614at2"/>
<dbReference type="Pfam" id="PF03190">
    <property type="entry name" value="Thioredox_DsbH"/>
    <property type="match status" value="1"/>
</dbReference>
<comment type="caution">
    <text evidence="2">The sequence shown here is derived from an EMBL/GenBank/DDBJ whole genome shotgun (WGS) entry which is preliminary data.</text>
</comment>
<dbReference type="PANTHER" id="PTHR42899">
    <property type="entry name" value="SPERMATOGENESIS-ASSOCIATED PROTEIN 20"/>
    <property type="match status" value="1"/>
</dbReference>
<protein>
    <recommendedName>
        <fullName evidence="1">Spermatogenesis-associated protein 20-like TRX domain-containing protein</fullName>
    </recommendedName>
</protein>
<dbReference type="Gene3D" id="3.40.30.10">
    <property type="entry name" value="Glutaredoxin"/>
    <property type="match status" value="1"/>
</dbReference>
<reference evidence="2 3" key="1">
    <citation type="submission" date="2016-10" db="EMBL/GenBank/DDBJ databases">
        <title>Draft genome sequences of four alkaliphilic bacteria belonging to the Anaerobacillus genus.</title>
        <authorList>
            <person name="Bassil N.M."/>
            <person name="Lloyd J.R."/>
        </authorList>
    </citation>
    <scope>NUCLEOTIDE SEQUENCE [LARGE SCALE GENOMIC DNA]</scope>
    <source>
        <strain evidence="2 3">DSM 15340</strain>
    </source>
</reference>
<organism evidence="2 3">
    <name type="scientific">Anaerobacillus arseniciselenatis</name>
    <dbReference type="NCBI Taxonomy" id="85682"/>
    <lineage>
        <taxon>Bacteria</taxon>
        <taxon>Bacillati</taxon>
        <taxon>Bacillota</taxon>
        <taxon>Bacilli</taxon>
        <taxon>Bacillales</taxon>
        <taxon>Bacillaceae</taxon>
        <taxon>Anaerobacillus</taxon>
    </lineage>
</organism>
<dbReference type="InterPro" id="IPR004879">
    <property type="entry name" value="Ssp411-like_TRX"/>
</dbReference>
<accession>A0A1S2LJU9</accession>
<name>A0A1S2LJU9_9BACI</name>
<evidence type="ECO:0000313" key="3">
    <source>
        <dbReference type="Proteomes" id="UP000180098"/>
    </source>
</evidence>
<evidence type="ECO:0000259" key="1">
    <source>
        <dbReference type="Pfam" id="PF03190"/>
    </source>
</evidence>
<dbReference type="PANTHER" id="PTHR42899:SF1">
    <property type="entry name" value="SPERMATOGENESIS-ASSOCIATED PROTEIN 20"/>
    <property type="match status" value="1"/>
</dbReference>
<keyword evidence="3" id="KW-1185">Reference proteome</keyword>
<dbReference type="EMBL" id="MLQQ01000018">
    <property type="protein sequence ID" value="OIJ12809.1"/>
    <property type="molecule type" value="Genomic_DNA"/>
</dbReference>
<proteinExistence type="predicted"/>
<feature type="domain" description="Spermatogenesis-associated protein 20-like TRX" evidence="1">
    <location>
        <begin position="1"/>
        <end position="59"/>
    </location>
</feature>
<dbReference type="Proteomes" id="UP000180098">
    <property type="component" value="Unassembled WGS sequence"/>
</dbReference>
<gene>
    <name evidence="2" type="ORF">BKP35_09530</name>
</gene>
<sequence length="61" mass="6975">MSAYEKMTSQEAWPLSVFLTPDQVPLCVVKYIPKESMDGKPGFKDVIAELYDKYKNDREGS</sequence>
<dbReference type="InterPro" id="IPR024705">
    <property type="entry name" value="Ssp411"/>
</dbReference>
<dbReference type="AlphaFoldDB" id="A0A1S2LJU9"/>